<evidence type="ECO:0000313" key="1">
    <source>
        <dbReference type="EMBL" id="QZE15262.1"/>
    </source>
</evidence>
<organism evidence="1 2">
    <name type="scientific">Halosquirtibacter laminarini</name>
    <dbReference type="NCBI Taxonomy" id="3374600"/>
    <lineage>
        <taxon>Bacteria</taxon>
        <taxon>Pseudomonadati</taxon>
        <taxon>Bacteroidota</taxon>
        <taxon>Bacteroidia</taxon>
        <taxon>Marinilabiliales</taxon>
        <taxon>Prolixibacteraceae</taxon>
        <taxon>Halosquirtibacter</taxon>
    </lineage>
</organism>
<proteinExistence type="predicted"/>
<name>A0AC61NHW8_9BACT</name>
<reference evidence="1" key="1">
    <citation type="submission" date="2021-08" db="EMBL/GenBank/DDBJ databases">
        <title>Novel anaerobic bacterium isolated from sea squirt in East Sea, Republic of Korea.</title>
        <authorList>
            <person name="Nguyen T.H."/>
            <person name="Li Z."/>
            <person name="Lee Y.-J."/>
            <person name="Ko J."/>
            <person name="Kim S.-G."/>
        </authorList>
    </citation>
    <scope>NUCLEOTIDE SEQUENCE</scope>
    <source>
        <strain evidence="1">KCTC 25031</strain>
    </source>
</reference>
<protein>
    <submittedName>
        <fullName evidence="1">N-acetylmuramoyl-L-alanine amidase</fullName>
        <ecNumber evidence="1">3.5.1.28</ecNumber>
    </submittedName>
</protein>
<accession>A0AC61NHW8</accession>
<dbReference type="EC" id="3.5.1.28" evidence="1"/>
<evidence type="ECO:0000313" key="2">
    <source>
        <dbReference type="Proteomes" id="UP000826212"/>
    </source>
</evidence>
<keyword evidence="2" id="KW-1185">Reference proteome</keyword>
<dbReference type="EMBL" id="CP081303">
    <property type="protein sequence ID" value="QZE15262.1"/>
    <property type="molecule type" value="Genomic_DNA"/>
</dbReference>
<keyword evidence="1" id="KW-0378">Hydrolase</keyword>
<gene>
    <name evidence="1" type="ORF">K4L44_05365</name>
</gene>
<dbReference type="Proteomes" id="UP000826212">
    <property type="component" value="Chromosome"/>
</dbReference>
<sequence length="134" mass="15676">MNKMRTIRKIILHCSDSDLSQHDNVETIRSWHLARGWKDIGYHFVITKEGRIRWGRALGMYGAHCSGNNKDSIGICLTGRHHFSKAQFNSLRMLLIKLMRDYQLPKTKIYGHNHFNKYKSCPNFDVEEVLQTIS</sequence>